<gene>
    <name evidence="1" type="ORF">SDC9_163121</name>
</gene>
<evidence type="ECO:0000313" key="1">
    <source>
        <dbReference type="EMBL" id="MPN15785.1"/>
    </source>
</evidence>
<accession>A0A645FMZ0</accession>
<proteinExistence type="predicted"/>
<dbReference type="AlphaFoldDB" id="A0A645FMZ0"/>
<comment type="caution">
    <text evidence="1">The sequence shown here is derived from an EMBL/GenBank/DDBJ whole genome shotgun (WGS) entry which is preliminary data.</text>
</comment>
<name>A0A645FMZ0_9ZZZZ</name>
<reference evidence="1" key="1">
    <citation type="submission" date="2019-08" db="EMBL/GenBank/DDBJ databases">
        <authorList>
            <person name="Kucharzyk K."/>
            <person name="Murdoch R.W."/>
            <person name="Higgins S."/>
            <person name="Loffler F."/>
        </authorList>
    </citation>
    <scope>NUCLEOTIDE SEQUENCE</scope>
</reference>
<protein>
    <submittedName>
        <fullName evidence="1">Uncharacterized protein</fullName>
    </submittedName>
</protein>
<organism evidence="1">
    <name type="scientific">bioreactor metagenome</name>
    <dbReference type="NCBI Taxonomy" id="1076179"/>
    <lineage>
        <taxon>unclassified sequences</taxon>
        <taxon>metagenomes</taxon>
        <taxon>ecological metagenomes</taxon>
    </lineage>
</organism>
<sequence>MHNYPHLSGSISNNGFGGHLCIHFLRDLEETQKVDPNYGMQNQRAIRNAWKSMTGEDVQ</sequence>
<dbReference type="EMBL" id="VSSQ01062643">
    <property type="protein sequence ID" value="MPN15785.1"/>
    <property type="molecule type" value="Genomic_DNA"/>
</dbReference>